<dbReference type="AlphaFoldDB" id="A0A157RPA9"/>
<evidence type="ECO:0000313" key="10">
    <source>
        <dbReference type="EMBL" id="SAI59724.1"/>
    </source>
</evidence>
<accession>A0A157RPA9</accession>
<dbReference type="InterPro" id="IPR001851">
    <property type="entry name" value="ABC_transp_permease"/>
</dbReference>
<keyword evidence="5" id="KW-0029">Amino-acid transport</keyword>
<dbReference type="RefSeq" id="WP_066421344.1">
    <property type="nucleotide sequence ID" value="NZ_FKBS01000029.1"/>
</dbReference>
<comment type="similarity">
    <text evidence="8">Belongs to the binding-protein-dependent transport system permease family. LivHM subfamily.</text>
</comment>
<feature type="transmembrane region" description="Helical" evidence="9">
    <location>
        <begin position="199"/>
        <end position="218"/>
    </location>
</feature>
<evidence type="ECO:0000256" key="1">
    <source>
        <dbReference type="ARBA" id="ARBA00004651"/>
    </source>
</evidence>
<feature type="transmembrane region" description="Helical" evidence="9">
    <location>
        <begin position="275"/>
        <end position="296"/>
    </location>
</feature>
<proteinExistence type="inferred from homology"/>
<dbReference type="EMBL" id="FKBS01000029">
    <property type="protein sequence ID" value="SAI59724.1"/>
    <property type="molecule type" value="Genomic_DNA"/>
</dbReference>
<evidence type="ECO:0000256" key="8">
    <source>
        <dbReference type="ARBA" id="ARBA00037998"/>
    </source>
</evidence>
<evidence type="ECO:0000256" key="9">
    <source>
        <dbReference type="SAM" id="Phobius"/>
    </source>
</evidence>
<evidence type="ECO:0000256" key="5">
    <source>
        <dbReference type="ARBA" id="ARBA00022970"/>
    </source>
</evidence>
<dbReference type="InterPro" id="IPR052157">
    <property type="entry name" value="BCAA_transport_permease"/>
</dbReference>
<dbReference type="Proteomes" id="UP000077037">
    <property type="component" value="Unassembled WGS sequence"/>
</dbReference>
<organism evidence="10 11">
    <name type="scientific">Bordetella ansorpii</name>
    <dbReference type="NCBI Taxonomy" id="288768"/>
    <lineage>
        <taxon>Bacteria</taxon>
        <taxon>Pseudomonadati</taxon>
        <taxon>Pseudomonadota</taxon>
        <taxon>Betaproteobacteria</taxon>
        <taxon>Burkholderiales</taxon>
        <taxon>Alcaligenaceae</taxon>
        <taxon>Bordetella</taxon>
    </lineage>
</organism>
<evidence type="ECO:0000256" key="3">
    <source>
        <dbReference type="ARBA" id="ARBA00022475"/>
    </source>
</evidence>
<feature type="transmembrane region" description="Helical" evidence="9">
    <location>
        <begin position="44"/>
        <end position="61"/>
    </location>
</feature>
<evidence type="ECO:0000256" key="6">
    <source>
        <dbReference type="ARBA" id="ARBA00022989"/>
    </source>
</evidence>
<feature type="transmembrane region" description="Helical" evidence="9">
    <location>
        <begin position="15"/>
        <end position="37"/>
    </location>
</feature>
<keyword evidence="7 9" id="KW-0472">Membrane</keyword>
<evidence type="ECO:0000256" key="4">
    <source>
        <dbReference type="ARBA" id="ARBA00022692"/>
    </source>
</evidence>
<dbReference type="GO" id="GO:0006865">
    <property type="term" value="P:amino acid transport"/>
    <property type="evidence" value="ECO:0007669"/>
    <property type="project" value="UniProtKB-KW"/>
</dbReference>
<comment type="subcellular location">
    <subcellularLocation>
        <location evidence="1">Cell membrane</location>
        <topology evidence="1">Multi-pass membrane protein</topology>
    </subcellularLocation>
</comment>
<feature type="transmembrane region" description="Helical" evidence="9">
    <location>
        <begin position="150"/>
        <end position="170"/>
    </location>
</feature>
<keyword evidence="2" id="KW-0813">Transport</keyword>
<feature type="transmembrane region" description="Helical" evidence="9">
    <location>
        <begin position="105"/>
        <end position="123"/>
    </location>
</feature>
<dbReference type="GO" id="GO:0005886">
    <property type="term" value="C:plasma membrane"/>
    <property type="evidence" value="ECO:0007669"/>
    <property type="project" value="UniProtKB-SubCell"/>
</dbReference>
<dbReference type="OrthoDB" id="8888656at2"/>
<dbReference type="PANTHER" id="PTHR11795">
    <property type="entry name" value="BRANCHED-CHAIN AMINO ACID TRANSPORT SYSTEM PERMEASE PROTEIN LIVH"/>
    <property type="match status" value="1"/>
</dbReference>
<name>A0A157RPA9_9BORD</name>
<evidence type="ECO:0000313" key="11">
    <source>
        <dbReference type="Proteomes" id="UP000077037"/>
    </source>
</evidence>
<keyword evidence="6 9" id="KW-1133">Transmembrane helix</keyword>
<dbReference type="CDD" id="cd06582">
    <property type="entry name" value="TM_PBP1_LivH_like"/>
    <property type="match status" value="1"/>
</dbReference>
<evidence type="ECO:0000256" key="2">
    <source>
        <dbReference type="ARBA" id="ARBA00022448"/>
    </source>
</evidence>
<gene>
    <name evidence="10" type="primary">livH_18</name>
    <name evidence="10" type="ORF">SAMEA1982600_05357</name>
</gene>
<keyword evidence="3" id="KW-1003">Cell membrane</keyword>
<feature type="transmembrane region" description="Helical" evidence="9">
    <location>
        <begin position="67"/>
        <end position="93"/>
    </location>
</feature>
<dbReference type="Pfam" id="PF02653">
    <property type="entry name" value="BPD_transp_2"/>
    <property type="match status" value="1"/>
</dbReference>
<dbReference type="GO" id="GO:0022857">
    <property type="term" value="F:transmembrane transporter activity"/>
    <property type="evidence" value="ECO:0007669"/>
    <property type="project" value="InterPro"/>
</dbReference>
<reference evidence="10 11" key="1">
    <citation type="submission" date="2016-03" db="EMBL/GenBank/DDBJ databases">
        <authorList>
            <consortium name="Pathogen Informatics"/>
        </authorList>
    </citation>
    <scope>NUCLEOTIDE SEQUENCE [LARGE SCALE GENOMIC DNA]</scope>
    <source>
        <strain evidence="10 11">NCTC13364</strain>
    </source>
</reference>
<protein>
    <submittedName>
        <fullName evidence="10">ABC transporter permease</fullName>
    </submittedName>
</protein>
<evidence type="ECO:0000256" key="7">
    <source>
        <dbReference type="ARBA" id="ARBA00023136"/>
    </source>
</evidence>
<dbReference type="PANTHER" id="PTHR11795:SF442">
    <property type="entry name" value="ABC TRANSPORTER ATP-BINDING PROTEIN"/>
    <property type="match status" value="1"/>
</dbReference>
<sequence>MSWDILQLALVDGVAYASLLFLVSMGLTLVFGVMGILNVAHGAFYAYGGYAAASFVMFLAPRTESSILLFLALFAAAIVAGLILGGLLEFVLIRRAQNYDPILKLLLTFGAFLMLEDIQRMIWGAQPYTASEVVSRLGNIEIGEMTYTTYQLLVVPAVALLAYAVLEWFLHRTRLGKQTVATTHHREVATSLGINTKKIGLATFVIATVLGALGGALAAPTTSLVPGAGTDMTVLSFAVVATAGLGQITGALIASLMIGIVRALSVYVAPELEVAIPYIIMVLVLIVRPNGLFTVAQARKI</sequence>
<keyword evidence="4 9" id="KW-0812">Transmembrane</keyword>